<dbReference type="EMBL" id="MCFH01000009">
    <property type="protein sequence ID" value="ORX55258.1"/>
    <property type="molecule type" value="Genomic_DNA"/>
</dbReference>
<proteinExistence type="predicted"/>
<feature type="transmembrane region" description="Helical" evidence="1">
    <location>
        <begin position="48"/>
        <end position="67"/>
    </location>
</feature>
<dbReference type="AlphaFoldDB" id="A0A1Y1VFT2"/>
<reference evidence="3 4" key="1">
    <citation type="submission" date="2016-08" db="EMBL/GenBank/DDBJ databases">
        <title>Genomes of anaerobic fungi encode conserved fungal cellulosomes for biomass hydrolysis.</title>
        <authorList>
            <consortium name="DOE Joint Genome Institute"/>
            <person name="Haitjema C.H."/>
            <person name="Gilmore S.P."/>
            <person name="Henske J.K."/>
            <person name="Solomon K.V."/>
            <person name="De Groot R."/>
            <person name="Kuo A."/>
            <person name="Mondo S.J."/>
            <person name="Salamov A.A."/>
            <person name="Labutti K."/>
            <person name="Zhao Z."/>
            <person name="Chiniquy J."/>
            <person name="Barry K."/>
            <person name="Brewer H.M."/>
            <person name="Purvine S.O."/>
            <person name="Wright A.T."/>
            <person name="Boxma B."/>
            <person name="Van Alen T."/>
            <person name="Hackstein J.H."/>
            <person name="Baker S.E."/>
            <person name="Grigoriev I.V."/>
            <person name="O'Malley M.A."/>
        </authorList>
    </citation>
    <scope>NUCLEOTIDE SEQUENCE [LARGE SCALE GENOMIC DNA]</scope>
    <source>
        <strain evidence="4">finn</strain>
    </source>
</reference>
<evidence type="ECO:0000313" key="4">
    <source>
        <dbReference type="Proteomes" id="UP000193719"/>
    </source>
</evidence>
<name>A0A1Y1VFT2_9FUNG</name>
<keyword evidence="4" id="KW-1185">Reference proteome</keyword>
<sequence length="74" mass="8522">MSSKPNDVQKQVKKVTFVMQDNASKGSKQFKRDANKVDKIVWWKNMKLLITFILLIGLLGVLVYLFIKIGQEPI</sequence>
<dbReference type="InterPro" id="IPR042855">
    <property type="entry name" value="V_SNARE_CC"/>
</dbReference>
<keyword evidence="1" id="KW-0812">Transmembrane</keyword>
<accession>A0A1Y1VFT2</accession>
<dbReference type="Proteomes" id="UP000193719">
    <property type="component" value="Unassembled WGS sequence"/>
</dbReference>
<protein>
    <recommendedName>
        <fullName evidence="2">V-SNARE coiled-coil homology domain-containing protein</fullName>
    </recommendedName>
</protein>
<dbReference type="SUPFAM" id="SSF58038">
    <property type="entry name" value="SNARE fusion complex"/>
    <property type="match status" value="1"/>
</dbReference>
<evidence type="ECO:0000259" key="2">
    <source>
        <dbReference type="Pfam" id="PF00957"/>
    </source>
</evidence>
<dbReference type="Gene3D" id="1.20.5.110">
    <property type="match status" value="1"/>
</dbReference>
<gene>
    <name evidence="3" type="ORF">BCR36DRAFT_581300</name>
</gene>
<evidence type="ECO:0000256" key="1">
    <source>
        <dbReference type="SAM" id="Phobius"/>
    </source>
</evidence>
<dbReference type="Pfam" id="PF00957">
    <property type="entry name" value="Synaptobrevin"/>
    <property type="match status" value="1"/>
</dbReference>
<reference evidence="3 4" key="2">
    <citation type="submission" date="2016-08" db="EMBL/GenBank/DDBJ databases">
        <title>Pervasive Adenine N6-methylation of Active Genes in Fungi.</title>
        <authorList>
            <consortium name="DOE Joint Genome Institute"/>
            <person name="Mondo S.J."/>
            <person name="Dannebaum R.O."/>
            <person name="Kuo R.C."/>
            <person name="Labutti K."/>
            <person name="Haridas S."/>
            <person name="Kuo A."/>
            <person name="Salamov A."/>
            <person name="Ahrendt S.R."/>
            <person name="Lipzen A."/>
            <person name="Sullivan W."/>
            <person name="Andreopoulos W.B."/>
            <person name="Clum A."/>
            <person name="Lindquist E."/>
            <person name="Daum C."/>
            <person name="Ramamoorthy G.K."/>
            <person name="Gryganskyi A."/>
            <person name="Culley D."/>
            <person name="Magnuson J.K."/>
            <person name="James T.Y."/>
            <person name="O'Malley M.A."/>
            <person name="Stajich J.E."/>
            <person name="Spatafora J.W."/>
            <person name="Visel A."/>
            <person name="Grigoriev I.V."/>
        </authorList>
    </citation>
    <scope>NUCLEOTIDE SEQUENCE [LARGE SCALE GENOMIC DNA]</scope>
    <source>
        <strain evidence="4">finn</strain>
    </source>
</reference>
<feature type="domain" description="V-SNARE coiled-coil homology" evidence="2">
    <location>
        <begin position="25"/>
        <end position="59"/>
    </location>
</feature>
<comment type="caution">
    <text evidence="3">The sequence shown here is derived from an EMBL/GenBank/DDBJ whole genome shotgun (WGS) entry which is preliminary data.</text>
</comment>
<keyword evidence="1" id="KW-1133">Transmembrane helix</keyword>
<organism evidence="3 4">
    <name type="scientific">Piromyces finnis</name>
    <dbReference type="NCBI Taxonomy" id="1754191"/>
    <lineage>
        <taxon>Eukaryota</taxon>
        <taxon>Fungi</taxon>
        <taxon>Fungi incertae sedis</taxon>
        <taxon>Chytridiomycota</taxon>
        <taxon>Chytridiomycota incertae sedis</taxon>
        <taxon>Neocallimastigomycetes</taxon>
        <taxon>Neocallimastigales</taxon>
        <taxon>Neocallimastigaceae</taxon>
        <taxon>Piromyces</taxon>
    </lineage>
</organism>
<keyword evidence="1" id="KW-0472">Membrane</keyword>
<evidence type="ECO:0000313" key="3">
    <source>
        <dbReference type="EMBL" id="ORX55258.1"/>
    </source>
</evidence>